<name>A0A653ERV0_9MYCO</name>
<evidence type="ECO:0000256" key="1">
    <source>
        <dbReference type="SAM" id="SignalP"/>
    </source>
</evidence>
<accession>A0A653ERV0</accession>
<reference evidence="2" key="1">
    <citation type="submission" date="2019-05" db="EMBL/GenBank/DDBJ databases">
        <authorList>
            <person name="Naeem R."/>
            <person name="Antony C."/>
            <person name="Guan Q."/>
        </authorList>
    </citation>
    <scope>NUCLEOTIDE SEQUENCE</scope>
    <source>
        <strain evidence="2">2</strain>
    </source>
</reference>
<dbReference type="EMBL" id="LR589100">
    <property type="protein sequence ID" value="VTP00237.1"/>
    <property type="molecule type" value="Genomic_DNA"/>
</dbReference>
<organism evidence="2">
    <name type="scientific">Mycobacterium riyadhense</name>
    <dbReference type="NCBI Taxonomy" id="486698"/>
    <lineage>
        <taxon>Bacteria</taxon>
        <taxon>Bacillati</taxon>
        <taxon>Actinomycetota</taxon>
        <taxon>Actinomycetes</taxon>
        <taxon>Mycobacteriales</taxon>
        <taxon>Mycobacteriaceae</taxon>
        <taxon>Mycobacterium</taxon>
    </lineage>
</organism>
<feature type="chain" id="PRO_5038809909" evidence="1">
    <location>
        <begin position="23"/>
        <end position="51"/>
    </location>
</feature>
<dbReference type="AlphaFoldDB" id="A0A653ERV0"/>
<sequence length="51" mass="5317">MASSLTEALLVLLLRCFQPSNASGSMVMSAPMNGLLSPTTIAWLMSGCARS</sequence>
<protein>
    <submittedName>
        <fullName evidence="2">Uncharacterized protein</fullName>
    </submittedName>
</protein>
<proteinExistence type="predicted"/>
<keyword evidence="1" id="KW-0732">Signal</keyword>
<feature type="signal peptide" evidence="1">
    <location>
        <begin position="1"/>
        <end position="22"/>
    </location>
</feature>
<gene>
    <name evidence="2" type="ORF">BIN_B_03413</name>
</gene>
<evidence type="ECO:0000313" key="2">
    <source>
        <dbReference type="EMBL" id="VTP00237.1"/>
    </source>
</evidence>